<feature type="region of interest" description="Disordered" evidence="3">
    <location>
        <begin position="1"/>
        <end position="43"/>
    </location>
</feature>
<dbReference type="Pfam" id="PF24809">
    <property type="entry name" value="DUF7708"/>
    <property type="match status" value="1"/>
</dbReference>
<keyword evidence="6" id="KW-1185">Reference proteome</keyword>
<feature type="domain" description="NACHT" evidence="4">
    <location>
        <begin position="313"/>
        <end position="452"/>
    </location>
</feature>
<dbReference type="Pfam" id="PF13857">
    <property type="entry name" value="Ank_5"/>
    <property type="match status" value="1"/>
</dbReference>
<dbReference type="InterPro" id="IPR056884">
    <property type="entry name" value="NPHP3-like_N"/>
</dbReference>
<evidence type="ECO:0000259" key="4">
    <source>
        <dbReference type="PROSITE" id="PS50837"/>
    </source>
</evidence>
<dbReference type="Pfam" id="PF00023">
    <property type="entry name" value="Ank"/>
    <property type="match status" value="2"/>
</dbReference>
<dbReference type="Gene3D" id="3.40.50.300">
    <property type="entry name" value="P-loop containing nucleotide triphosphate hydrolases"/>
    <property type="match status" value="1"/>
</dbReference>
<dbReference type="InterPro" id="IPR002110">
    <property type="entry name" value="Ankyrin_rpt"/>
</dbReference>
<dbReference type="InterPro" id="IPR056125">
    <property type="entry name" value="DUF7708"/>
</dbReference>
<feature type="compositionally biased region" description="Low complexity" evidence="3">
    <location>
        <begin position="30"/>
        <end position="43"/>
    </location>
</feature>
<dbReference type="Proteomes" id="UP001174934">
    <property type="component" value="Unassembled WGS sequence"/>
</dbReference>
<organism evidence="5 6">
    <name type="scientific">Bombardia bombarda</name>
    <dbReference type="NCBI Taxonomy" id="252184"/>
    <lineage>
        <taxon>Eukaryota</taxon>
        <taxon>Fungi</taxon>
        <taxon>Dikarya</taxon>
        <taxon>Ascomycota</taxon>
        <taxon>Pezizomycotina</taxon>
        <taxon>Sordariomycetes</taxon>
        <taxon>Sordariomycetidae</taxon>
        <taxon>Sordariales</taxon>
        <taxon>Lasiosphaeriaceae</taxon>
        <taxon>Bombardia</taxon>
    </lineage>
</organism>
<comment type="caution">
    <text evidence="5">The sequence shown here is derived from an EMBL/GenBank/DDBJ whole genome shotgun (WGS) entry which is preliminary data.</text>
</comment>
<dbReference type="SUPFAM" id="SSF52540">
    <property type="entry name" value="P-loop containing nucleoside triphosphate hydrolases"/>
    <property type="match status" value="1"/>
</dbReference>
<name>A0AA39X167_9PEZI</name>
<dbReference type="SUPFAM" id="SSF48403">
    <property type="entry name" value="Ankyrin repeat"/>
    <property type="match status" value="1"/>
</dbReference>
<evidence type="ECO:0000313" key="6">
    <source>
        <dbReference type="Proteomes" id="UP001174934"/>
    </source>
</evidence>
<dbReference type="InterPro" id="IPR007111">
    <property type="entry name" value="NACHT_NTPase"/>
</dbReference>
<dbReference type="EMBL" id="JAULSR010000003">
    <property type="protein sequence ID" value="KAK0624975.1"/>
    <property type="molecule type" value="Genomic_DNA"/>
</dbReference>
<keyword evidence="1" id="KW-0677">Repeat</keyword>
<dbReference type="PROSITE" id="PS50297">
    <property type="entry name" value="ANK_REP_REGION"/>
    <property type="match status" value="3"/>
</dbReference>
<proteinExistence type="predicted"/>
<dbReference type="PROSITE" id="PS50088">
    <property type="entry name" value="ANK_REPEAT"/>
    <property type="match status" value="3"/>
</dbReference>
<dbReference type="Pfam" id="PF24883">
    <property type="entry name" value="NPHP3_N"/>
    <property type="match status" value="1"/>
</dbReference>
<protein>
    <recommendedName>
        <fullName evidence="4">NACHT domain-containing protein</fullName>
    </recommendedName>
</protein>
<dbReference type="InterPro" id="IPR027417">
    <property type="entry name" value="P-loop_NTPase"/>
</dbReference>
<feature type="repeat" description="ANK" evidence="2">
    <location>
        <begin position="940"/>
        <end position="963"/>
    </location>
</feature>
<dbReference type="Gene3D" id="1.25.40.20">
    <property type="entry name" value="Ankyrin repeat-containing domain"/>
    <property type="match status" value="3"/>
</dbReference>
<accession>A0AA39X167</accession>
<gene>
    <name evidence="5" type="ORF">B0T17DRAFT_257932</name>
</gene>
<dbReference type="PANTHER" id="PTHR10039">
    <property type="entry name" value="AMELOGENIN"/>
    <property type="match status" value="1"/>
</dbReference>
<dbReference type="PRINTS" id="PR01415">
    <property type="entry name" value="ANKYRIN"/>
</dbReference>
<dbReference type="Pfam" id="PF12796">
    <property type="entry name" value="Ank_2"/>
    <property type="match status" value="1"/>
</dbReference>
<dbReference type="InterPro" id="IPR036770">
    <property type="entry name" value="Ankyrin_rpt-contain_sf"/>
</dbReference>
<evidence type="ECO:0000256" key="2">
    <source>
        <dbReference type="PROSITE-ProRule" id="PRU00023"/>
    </source>
</evidence>
<evidence type="ECO:0000256" key="1">
    <source>
        <dbReference type="ARBA" id="ARBA00022737"/>
    </source>
</evidence>
<feature type="repeat" description="ANK" evidence="2">
    <location>
        <begin position="983"/>
        <end position="1015"/>
    </location>
</feature>
<keyword evidence="2" id="KW-0040">ANK repeat</keyword>
<evidence type="ECO:0000313" key="5">
    <source>
        <dbReference type="EMBL" id="KAK0624975.1"/>
    </source>
</evidence>
<dbReference type="SMART" id="SM00248">
    <property type="entry name" value="ANK"/>
    <property type="match status" value="8"/>
</dbReference>
<sequence>MGNRRQEARQQPSPFHLRDDESVTGPPLTASSSQAASSSMASGSITSRAWEKALARRQSSCSTDLDSTIFQGKSSPEAIIRDFQASQYMRSQTSKMHAFMTKLEPLASFMERLSPSMDVFVNALPEMLSPIWGTLRTLLMVVREHRSYFFKLMDNLEQMGDLLPGYRVYEEIFQKHKSVQDALLQVYEEMVSFLVAATRIFSKSSSIALLLRVPVKSFDQTFQRSLVGLERHRNLVERAVNIAQMVNIYEMRLEVDKVRSLVDDGPAKVKSWLAARSCHQVQSGIEILSGTCDWVILRPELQEWMRVGKDSTDVMWLHGGPGCGKSFLYTKILRHLKKTTDMPCMFFFFCAADKERVTLSSLFRSWTLQLVNTFDAASEHAIKVVSDSTRQEASDQEVQSLFFSLLELVPPCYLTVDGLDECIEAGQIGQMEQIKKILRSIPRKFKVLVTSRYLVNIDHLQQNTETRYRSFMITQEMTQSDIQKYIVAESKNLEHRFDEPVLTSIRTRLTAAEGMFLWVHLMFKLIQEQTNNEEVIKCLDIHCCPAELHQIYSTTLEKINSMPKPQCLLAHKVFYWVLVARRPLRVKELCCLLAIQPTADQEECYDSNRHIKKDADSLIISVCGSLILPRGPGGDLYPIHTTVTEHLTRYFARNGTLSHITSYYNMQDMVSSDGLAAAICIRLLSSEMVTKVLREFRPESHSEVIKIFEAVAILPQLDALSYCMTQWHRHMFRADYKDTGSTEVGVLMDDLLRLYDQPESPTIWQLQWFSQPQSEQYSICPTGFTGAHVATYLGLTELLRRAVLTRDDSTARDSSGRTALWWALHLGNTETARILLAAKYSPYMPDNFGITPAYRAAAAMKQGPYQEDMFTDILRDTIYHLDAWRPDPHSWTYLHFAAATPSSNLVDILLNFLPDLLACDANKARPSMIEYGEFTSTDKSGRTPLHLAAMHGQVESLLVIIEKHYRQRDVHEHLRLMNTEDRRGQTALHLASIQGHLECVKVLLRYGANLLLQDEHGKTATDRAAIMGNDVVHVFLLEEEKSGNAHQRPESLLESLLNYKPPFQFSCANHSVGKRLSRPHRQYPERALFSIMNGTSGYNLNSGISGDIREAGGVEHIVDDRGRTLLHHAAAWGHEGAIWKVLSCLSSDYEVNVAFIDTQDNRGWTALHYAVGMRNLSLAKLLMAEGASASVTTLEGKTVYDLALLHGDKQALEVIARYACMPTDSIALDFGFTEAHCLARDGSLSQNDIIRLGQASILGVLDGFERTPVYRAVEMGHYDIAERLVEFGLADLAEQGEETSRDLLALSSSSRIDGRHVDDDAQPGDVTAAFYMGGSSTVNDNSCA</sequence>
<feature type="repeat" description="ANK" evidence="2">
    <location>
        <begin position="1162"/>
        <end position="1194"/>
    </location>
</feature>
<reference evidence="5" key="1">
    <citation type="submission" date="2023-06" db="EMBL/GenBank/DDBJ databases">
        <title>Genome-scale phylogeny and comparative genomics of the fungal order Sordariales.</title>
        <authorList>
            <consortium name="Lawrence Berkeley National Laboratory"/>
            <person name="Hensen N."/>
            <person name="Bonometti L."/>
            <person name="Westerberg I."/>
            <person name="Brannstrom I.O."/>
            <person name="Guillou S."/>
            <person name="Cros-Aarteil S."/>
            <person name="Calhoun S."/>
            <person name="Haridas S."/>
            <person name="Kuo A."/>
            <person name="Mondo S."/>
            <person name="Pangilinan J."/>
            <person name="Riley R."/>
            <person name="LaButti K."/>
            <person name="Andreopoulos B."/>
            <person name="Lipzen A."/>
            <person name="Chen C."/>
            <person name="Yanf M."/>
            <person name="Daum C."/>
            <person name="Ng V."/>
            <person name="Clum A."/>
            <person name="Steindorff A."/>
            <person name="Ohm R."/>
            <person name="Martin F."/>
            <person name="Silar P."/>
            <person name="Natvig D."/>
            <person name="Lalanne C."/>
            <person name="Gautier V."/>
            <person name="Ament-velasquez S.L."/>
            <person name="Kruys A."/>
            <person name="Hutchinson M.I."/>
            <person name="Powell A.J."/>
            <person name="Barry K."/>
            <person name="Miller A.N."/>
            <person name="Grigoriev I.V."/>
            <person name="Debuchy R."/>
            <person name="Gladieux P."/>
            <person name="Thoren M.H."/>
            <person name="Johannesson H."/>
        </authorList>
    </citation>
    <scope>NUCLEOTIDE SEQUENCE</scope>
    <source>
        <strain evidence="5">SMH3391-2</strain>
    </source>
</reference>
<dbReference type="PROSITE" id="PS50837">
    <property type="entry name" value="NACHT"/>
    <property type="match status" value="1"/>
</dbReference>
<dbReference type="PANTHER" id="PTHR10039:SF14">
    <property type="entry name" value="NACHT DOMAIN-CONTAINING PROTEIN"/>
    <property type="match status" value="1"/>
</dbReference>
<evidence type="ECO:0000256" key="3">
    <source>
        <dbReference type="SAM" id="MobiDB-lite"/>
    </source>
</evidence>